<dbReference type="AlphaFoldDB" id="A0A366EVF8"/>
<feature type="transmembrane region" description="Helical" evidence="1">
    <location>
        <begin position="89"/>
        <end position="107"/>
    </location>
</feature>
<dbReference type="Proteomes" id="UP000253529">
    <property type="component" value="Unassembled WGS sequence"/>
</dbReference>
<protein>
    <submittedName>
        <fullName evidence="2">Uncharacterized protein</fullName>
    </submittedName>
</protein>
<keyword evidence="1" id="KW-0472">Membrane</keyword>
<reference evidence="2 3" key="1">
    <citation type="submission" date="2018-06" db="EMBL/GenBank/DDBJ databases">
        <title>Genomic Encyclopedia of Type Strains, Phase IV (KMG-IV): sequencing the most valuable type-strain genomes for metagenomic binning, comparative biology and taxonomic classification.</title>
        <authorList>
            <person name="Goeker M."/>
        </authorList>
    </citation>
    <scope>NUCLEOTIDE SEQUENCE [LARGE SCALE GENOMIC DNA]</scope>
    <source>
        <strain evidence="2 3">DSM 24875</strain>
    </source>
</reference>
<accession>A0A366EVF8</accession>
<comment type="caution">
    <text evidence="2">The sequence shown here is derived from an EMBL/GenBank/DDBJ whole genome shotgun (WGS) entry which is preliminary data.</text>
</comment>
<keyword evidence="1" id="KW-1133">Transmembrane helix</keyword>
<proteinExistence type="predicted"/>
<feature type="transmembrane region" description="Helical" evidence="1">
    <location>
        <begin position="119"/>
        <end position="141"/>
    </location>
</feature>
<gene>
    <name evidence="2" type="ORF">DFR50_13453</name>
</gene>
<name>A0A366EVF8_9HYPH</name>
<feature type="transmembrane region" description="Helical" evidence="1">
    <location>
        <begin position="6"/>
        <end position="25"/>
    </location>
</feature>
<dbReference type="InterPro" id="IPR046739">
    <property type="entry name" value="DUF6789"/>
</dbReference>
<dbReference type="Pfam" id="PF20587">
    <property type="entry name" value="DUF6789"/>
    <property type="match status" value="1"/>
</dbReference>
<dbReference type="RefSeq" id="WP_147262885.1">
    <property type="nucleotide sequence ID" value="NZ_QNRK01000034.1"/>
</dbReference>
<keyword evidence="1" id="KW-0812">Transmembrane</keyword>
<dbReference type="OrthoDB" id="9814048at2"/>
<evidence type="ECO:0000313" key="3">
    <source>
        <dbReference type="Proteomes" id="UP000253529"/>
    </source>
</evidence>
<organism evidence="2 3">
    <name type="scientific">Roseiarcus fermentans</name>
    <dbReference type="NCBI Taxonomy" id="1473586"/>
    <lineage>
        <taxon>Bacteria</taxon>
        <taxon>Pseudomonadati</taxon>
        <taxon>Pseudomonadota</taxon>
        <taxon>Alphaproteobacteria</taxon>
        <taxon>Hyphomicrobiales</taxon>
        <taxon>Roseiarcaceae</taxon>
        <taxon>Roseiarcus</taxon>
    </lineage>
</organism>
<sequence>METSLSSGIWAGFVATVYLSLIMIAKAKLGMTPAPERLRATPEAVATLTGARLPSRAGWIGFFVVGSVFWGVAYAVLQPFLPGEPWVKGLVFGALLWLAAMIVFMPLAGQGLFGKTRGVSPAVASLILQLAYGGVLGLAFAY</sequence>
<feature type="transmembrane region" description="Helical" evidence="1">
    <location>
        <begin position="57"/>
        <end position="77"/>
    </location>
</feature>
<evidence type="ECO:0000256" key="1">
    <source>
        <dbReference type="SAM" id="Phobius"/>
    </source>
</evidence>
<evidence type="ECO:0000313" key="2">
    <source>
        <dbReference type="EMBL" id="RBP05690.1"/>
    </source>
</evidence>
<dbReference type="EMBL" id="QNRK01000034">
    <property type="protein sequence ID" value="RBP05690.1"/>
    <property type="molecule type" value="Genomic_DNA"/>
</dbReference>
<keyword evidence="3" id="KW-1185">Reference proteome</keyword>